<protein>
    <submittedName>
        <fullName evidence="2">Uncharacterized protein</fullName>
    </submittedName>
</protein>
<comment type="caution">
    <text evidence="2">The sequence shown here is derived from an EMBL/GenBank/DDBJ whole genome shotgun (WGS) entry which is preliminary data.</text>
</comment>
<evidence type="ECO:0000256" key="1">
    <source>
        <dbReference type="SAM" id="MobiDB-lite"/>
    </source>
</evidence>
<dbReference type="Proteomes" id="UP000295043">
    <property type="component" value="Unassembled WGS sequence"/>
</dbReference>
<reference evidence="2 3" key="1">
    <citation type="submission" date="2019-03" db="EMBL/GenBank/DDBJ databases">
        <title>Genomic Encyclopedia of Type Strains, Phase IV (KMG-V): Genome sequencing to study the core and pangenomes of soil and plant-associated prokaryotes.</title>
        <authorList>
            <person name="Whitman W."/>
        </authorList>
    </citation>
    <scope>NUCLEOTIDE SEQUENCE [LARGE SCALE GENOMIC DNA]</scope>
    <source>
        <strain evidence="2 3">23C40</strain>
    </source>
</reference>
<name>A0A4R2BTL3_9HYPH</name>
<evidence type="ECO:0000313" key="3">
    <source>
        <dbReference type="Proteomes" id="UP000295043"/>
    </source>
</evidence>
<organism evidence="2 3">
    <name type="scientific">Sinorhizobium americanum</name>
    <dbReference type="NCBI Taxonomy" id="194963"/>
    <lineage>
        <taxon>Bacteria</taxon>
        <taxon>Pseudomonadati</taxon>
        <taxon>Pseudomonadota</taxon>
        <taxon>Alphaproteobacteria</taxon>
        <taxon>Hyphomicrobiales</taxon>
        <taxon>Rhizobiaceae</taxon>
        <taxon>Sinorhizobium/Ensifer group</taxon>
        <taxon>Sinorhizobium</taxon>
    </lineage>
</organism>
<dbReference type="AlphaFoldDB" id="A0A4R2BTL3"/>
<sequence length="84" mass="9603">MRRYADGGCVKDHLIATRDRPHYKGCTREQGAGCRRQFAVVRFEVSDDVKAIILRIARSEMSTDEVEAWEKQQGTEWSNEGDGK</sequence>
<gene>
    <name evidence="2" type="ORF">EV184_10833</name>
</gene>
<evidence type="ECO:0000313" key="2">
    <source>
        <dbReference type="EMBL" id="TCN30162.1"/>
    </source>
</evidence>
<dbReference type="RefSeq" id="WP_132075539.1">
    <property type="nucleotide sequence ID" value="NZ_SLVU01000008.1"/>
</dbReference>
<dbReference type="EMBL" id="SLVU01000008">
    <property type="protein sequence ID" value="TCN30162.1"/>
    <property type="molecule type" value="Genomic_DNA"/>
</dbReference>
<proteinExistence type="predicted"/>
<feature type="region of interest" description="Disordered" evidence="1">
    <location>
        <begin position="64"/>
        <end position="84"/>
    </location>
</feature>
<accession>A0A4R2BTL3</accession>